<reference evidence="2 3" key="1">
    <citation type="journal article" date="2007" name="Genome Res.">
        <title>Genome characteristics of facultatively symbiotic Frankia sp. strains reflect host range and host plant biogeography.</title>
        <authorList>
            <person name="Normand P."/>
            <person name="Lapierre P."/>
            <person name="Tisa L.S."/>
            <person name="Gogarten J.P."/>
            <person name="Alloisio N."/>
            <person name="Bagnarol E."/>
            <person name="Bassi C.A."/>
            <person name="Berry A.M."/>
            <person name="Bickhart D.M."/>
            <person name="Choisne N."/>
            <person name="Couloux A."/>
            <person name="Cournoyer B."/>
            <person name="Cruveiller S."/>
            <person name="Daubin V."/>
            <person name="Demange N."/>
            <person name="Francino M.P."/>
            <person name="Goltsman E."/>
            <person name="Huang Y."/>
            <person name="Kopp O.R."/>
            <person name="Labarre L."/>
            <person name="Lapidus A."/>
            <person name="Lavire C."/>
            <person name="Marechal J."/>
            <person name="Martinez M."/>
            <person name="Mastronunzio J.E."/>
            <person name="Mullin B.C."/>
            <person name="Niemann J."/>
            <person name="Pujic P."/>
            <person name="Rawnsley T."/>
            <person name="Rouy Z."/>
            <person name="Schenowitz C."/>
            <person name="Sellstedt A."/>
            <person name="Tavares F."/>
            <person name="Tomkins J.P."/>
            <person name="Vallenet D."/>
            <person name="Valverde C."/>
            <person name="Wall L.G."/>
            <person name="Wang Y."/>
            <person name="Medigue C."/>
            <person name="Benson D.R."/>
        </authorList>
    </citation>
    <scope>NUCLEOTIDE SEQUENCE [LARGE SCALE GENOMIC DNA]</scope>
    <source>
        <strain evidence="3">DSM 45986 / CECT 9034 / ACN14a</strain>
    </source>
</reference>
<evidence type="ECO:0000313" key="3">
    <source>
        <dbReference type="Proteomes" id="UP000000657"/>
    </source>
</evidence>
<name>Q0RGR6_FRAAA</name>
<gene>
    <name evidence="2" type="ordered locus">FRAAL4678</name>
</gene>
<dbReference type="HOGENOM" id="CLU_3025656_0_0_11"/>
<sequence>MTVRLVTAIMVVVVGLSFLFAFGNVWLLALRLGVSESMIAGESAGPPLTVCGAGC</sequence>
<dbReference type="EMBL" id="CT573213">
    <property type="protein sequence ID" value="CAJ63320.1"/>
    <property type="molecule type" value="Genomic_DNA"/>
</dbReference>
<dbReference type="STRING" id="326424.FRAAL4678"/>
<keyword evidence="1" id="KW-0812">Transmembrane</keyword>
<accession>Q0RGR6</accession>
<keyword evidence="3" id="KW-1185">Reference proteome</keyword>
<dbReference type="RefSeq" id="WP_011605794.1">
    <property type="nucleotide sequence ID" value="NC_008278.1"/>
</dbReference>
<feature type="transmembrane region" description="Helical" evidence="1">
    <location>
        <begin position="6"/>
        <end position="29"/>
    </location>
</feature>
<proteinExistence type="predicted"/>
<evidence type="ECO:0000256" key="1">
    <source>
        <dbReference type="SAM" id="Phobius"/>
    </source>
</evidence>
<dbReference type="AlphaFoldDB" id="Q0RGR6"/>
<keyword evidence="1" id="KW-0472">Membrane</keyword>
<organism evidence="2 3">
    <name type="scientific">Frankia alni (strain DSM 45986 / CECT 9034 / ACN14a)</name>
    <dbReference type="NCBI Taxonomy" id="326424"/>
    <lineage>
        <taxon>Bacteria</taxon>
        <taxon>Bacillati</taxon>
        <taxon>Actinomycetota</taxon>
        <taxon>Actinomycetes</taxon>
        <taxon>Frankiales</taxon>
        <taxon>Frankiaceae</taxon>
        <taxon>Frankia</taxon>
    </lineage>
</organism>
<dbReference type="KEGG" id="fal:FRAAL4678"/>
<keyword evidence="1" id="KW-1133">Transmembrane helix</keyword>
<dbReference type="Proteomes" id="UP000000657">
    <property type="component" value="Chromosome"/>
</dbReference>
<protein>
    <submittedName>
        <fullName evidence="2">Uncharacterized protein</fullName>
    </submittedName>
</protein>
<evidence type="ECO:0000313" key="2">
    <source>
        <dbReference type="EMBL" id="CAJ63320.1"/>
    </source>
</evidence>